<name>A0A0D3KWX7_EMIH1</name>
<evidence type="ECO:0000313" key="4">
    <source>
        <dbReference type="Proteomes" id="UP000013827"/>
    </source>
</evidence>
<keyword evidence="2" id="KW-0812">Transmembrane</keyword>
<keyword evidence="2" id="KW-1133">Transmembrane helix</keyword>
<sequence length="527" mass="57423">MAGAAPIHGARSLSAELAEKRAEREALEARLATEEELARTLHGMSLETLTIPNTASVMPSPPSPPPPPNEGEAFVDDHLYALTNIPGFESIMLPSNPECYPYDGDANPRHPVWDHQSLHSVIESWATTQFRVGSTRTVGLAAVHNALRCCLLSMPESERAKLLGYGAGAPPPTLPDSAPLEPDRCRLLELPHDMLVLIGASLVDGALRHKFGMAHRMLRATMRSTEALRPTLIVPMLLLTIVTLLMSLLLSTKMVLLLMVILQKKAALVRHLHSYDYFLDAHHLVVAFAAIASSPSDLRLSGAFQLASEGPVWRFGRLERLELESGETRLAALAGEQVVHVLPAEIASLHSLRHLGLSFAIRDASALSVGPAGLTSLSVGSSVLQELPELAATGLQRLDLSSAMQLTATSCSSAWSVISGLRHLRELQIFYQHWPNLPAHAAANRHYPEWLACALRGSERVVEASTTSPVFVQRTGLGVKIINSARRMRGPELATRLTAIFLLRILQHYRWHWAEDSEERNAAGAVA</sequence>
<reference evidence="3" key="2">
    <citation type="submission" date="2024-10" db="UniProtKB">
        <authorList>
            <consortium name="EnsemblProtists"/>
        </authorList>
    </citation>
    <scope>IDENTIFICATION</scope>
</reference>
<dbReference type="GeneID" id="17285535"/>
<keyword evidence="4" id="KW-1185">Reference proteome</keyword>
<dbReference type="KEGG" id="ehx:EMIHUDRAFT_251221"/>
<proteinExistence type="predicted"/>
<dbReference type="RefSeq" id="XP_005792691.1">
    <property type="nucleotide sequence ID" value="XM_005792634.1"/>
</dbReference>
<accession>A0A0D3KWX7</accession>
<dbReference type="Proteomes" id="UP000013827">
    <property type="component" value="Unassembled WGS sequence"/>
</dbReference>
<dbReference type="InterPro" id="IPR032675">
    <property type="entry name" value="LRR_dom_sf"/>
</dbReference>
<dbReference type="HOGENOM" id="CLU_517253_0_0_1"/>
<feature type="transmembrane region" description="Helical" evidence="2">
    <location>
        <begin position="232"/>
        <end position="262"/>
    </location>
</feature>
<evidence type="ECO:0000256" key="1">
    <source>
        <dbReference type="SAM" id="MobiDB-lite"/>
    </source>
</evidence>
<feature type="region of interest" description="Disordered" evidence="1">
    <location>
        <begin position="1"/>
        <end position="20"/>
    </location>
</feature>
<evidence type="ECO:0008006" key="5">
    <source>
        <dbReference type="Google" id="ProtNLM"/>
    </source>
</evidence>
<evidence type="ECO:0000256" key="2">
    <source>
        <dbReference type="SAM" id="Phobius"/>
    </source>
</evidence>
<dbReference type="PaxDb" id="2903-EOD40262"/>
<keyword evidence="2" id="KW-0472">Membrane</keyword>
<protein>
    <recommendedName>
        <fullName evidence="5">U-box domain-containing protein</fullName>
    </recommendedName>
</protein>
<dbReference type="EnsemblProtists" id="EOD40262">
    <property type="protein sequence ID" value="EOD40262"/>
    <property type="gene ID" value="EMIHUDRAFT_251221"/>
</dbReference>
<reference evidence="4" key="1">
    <citation type="journal article" date="2013" name="Nature">
        <title>Pan genome of the phytoplankton Emiliania underpins its global distribution.</title>
        <authorList>
            <person name="Read B.A."/>
            <person name="Kegel J."/>
            <person name="Klute M.J."/>
            <person name="Kuo A."/>
            <person name="Lefebvre S.C."/>
            <person name="Maumus F."/>
            <person name="Mayer C."/>
            <person name="Miller J."/>
            <person name="Monier A."/>
            <person name="Salamov A."/>
            <person name="Young J."/>
            <person name="Aguilar M."/>
            <person name="Claverie J.M."/>
            <person name="Frickenhaus S."/>
            <person name="Gonzalez K."/>
            <person name="Herman E.K."/>
            <person name="Lin Y.C."/>
            <person name="Napier J."/>
            <person name="Ogata H."/>
            <person name="Sarno A.F."/>
            <person name="Shmutz J."/>
            <person name="Schroeder D."/>
            <person name="de Vargas C."/>
            <person name="Verret F."/>
            <person name="von Dassow P."/>
            <person name="Valentin K."/>
            <person name="Van de Peer Y."/>
            <person name="Wheeler G."/>
            <person name="Dacks J.B."/>
            <person name="Delwiche C.F."/>
            <person name="Dyhrman S.T."/>
            <person name="Glockner G."/>
            <person name="John U."/>
            <person name="Richards T."/>
            <person name="Worden A.Z."/>
            <person name="Zhang X."/>
            <person name="Grigoriev I.V."/>
            <person name="Allen A.E."/>
            <person name="Bidle K."/>
            <person name="Borodovsky M."/>
            <person name="Bowler C."/>
            <person name="Brownlee C."/>
            <person name="Cock J.M."/>
            <person name="Elias M."/>
            <person name="Gladyshev V.N."/>
            <person name="Groth M."/>
            <person name="Guda C."/>
            <person name="Hadaegh A."/>
            <person name="Iglesias-Rodriguez M.D."/>
            <person name="Jenkins J."/>
            <person name="Jones B.M."/>
            <person name="Lawson T."/>
            <person name="Leese F."/>
            <person name="Lindquist E."/>
            <person name="Lobanov A."/>
            <person name="Lomsadze A."/>
            <person name="Malik S.B."/>
            <person name="Marsh M.E."/>
            <person name="Mackinder L."/>
            <person name="Mock T."/>
            <person name="Mueller-Roeber B."/>
            <person name="Pagarete A."/>
            <person name="Parker M."/>
            <person name="Probert I."/>
            <person name="Quesneville H."/>
            <person name="Raines C."/>
            <person name="Rensing S.A."/>
            <person name="Riano-Pachon D.M."/>
            <person name="Richier S."/>
            <person name="Rokitta S."/>
            <person name="Shiraiwa Y."/>
            <person name="Soanes D.M."/>
            <person name="van der Giezen M."/>
            <person name="Wahlund T.M."/>
            <person name="Williams B."/>
            <person name="Wilson W."/>
            <person name="Wolfe G."/>
            <person name="Wurch L.L."/>
        </authorList>
    </citation>
    <scope>NUCLEOTIDE SEQUENCE</scope>
</reference>
<dbReference type="AlphaFoldDB" id="A0A0D3KWX7"/>
<evidence type="ECO:0000313" key="3">
    <source>
        <dbReference type="EnsemblProtists" id="EOD40262"/>
    </source>
</evidence>
<dbReference type="Gene3D" id="3.80.10.10">
    <property type="entry name" value="Ribonuclease Inhibitor"/>
    <property type="match status" value="1"/>
</dbReference>
<organism evidence="3 4">
    <name type="scientific">Emiliania huxleyi (strain CCMP1516)</name>
    <dbReference type="NCBI Taxonomy" id="280463"/>
    <lineage>
        <taxon>Eukaryota</taxon>
        <taxon>Haptista</taxon>
        <taxon>Haptophyta</taxon>
        <taxon>Prymnesiophyceae</taxon>
        <taxon>Isochrysidales</taxon>
        <taxon>Noelaerhabdaceae</taxon>
        <taxon>Emiliania</taxon>
    </lineage>
</organism>
<dbReference type="SUPFAM" id="SSF52047">
    <property type="entry name" value="RNI-like"/>
    <property type="match status" value="1"/>
</dbReference>